<evidence type="ECO:0008006" key="4">
    <source>
        <dbReference type="Google" id="ProtNLM"/>
    </source>
</evidence>
<organism evidence="2 3">
    <name type="scientific">Trapa incisa</name>
    <dbReference type="NCBI Taxonomy" id="236973"/>
    <lineage>
        <taxon>Eukaryota</taxon>
        <taxon>Viridiplantae</taxon>
        <taxon>Streptophyta</taxon>
        <taxon>Embryophyta</taxon>
        <taxon>Tracheophyta</taxon>
        <taxon>Spermatophyta</taxon>
        <taxon>Magnoliopsida</taxon>
        <taxon>eudicotyledons</taxon>
        <taxon>Gunneridae</taxon>
        <taxon>Pentapetalae</taxon>
        <taxon>rosids</taxon>
        <taxon>malvids</taxon>
        <taxon>Myrtales</taxon>
        <taxon>Lythraceae</taxon>
        <taxon>Trapa</taxon>
    </lineage>
</organism>
<dbReference type="PANTHER" id="PTHR34797">
    <property type="entry name" value="ATG8-INTERACTING PROTEIN 2"/>
    <property type="match status" value="1"/>
</dbReference>
<gene>
    <name evidence="2" type="ORF">SAY87_015031</name>
</gene>
<protein>
    <recommendedName>
        <fullName evidence="4">ATG8-interacting protein 1</fullName>
    </recommendedName>
</protein>
<reference evidence="2 3" key="1">
    <citation type="journal article" date="2023" name="Hortic Res">
        <title>Pangenome of water caltrop reveals structural variations and asymmetric subgenome divergence after allopolyploidization.</title>
        <authorList>
            <person name="Zhang X."/>
            <person name="Chen Y."/>
            <person name="Wang L."/>
            <person name="Yuan Y."/>
            <person name="Fang M."/>
            <person name="Shi L."/>
            <person name="Lu R."/>
            <person name="Comes H.P."/>
            <person name="Ma Y."/>
            <person name="Chen Y."/>
            <person name="Huang G."/>
            <person name="Zhou Y."/>
            <person name="Zheng Z."/>
            <person name="Qiu Y."/>
        </authorList>
    </citation>
    <scope>NUCLEOTIDE SEQUENCE [LARGE SCALE GENOMIC DNA]</scope>
    <source>
        <tissue evidence="2">Roots</tissue>
    </source>
</reference>
<dbReference type="EMBL" id="JAXIOK010000019">
    <property type="protein sequence ID" value="KAK4748445.1"/>
    <property type="molecule type" value="Genomic_DNA"/>
</dbReference>
<evidence type="ECO:0000313" key="2">
    <source>
        <dbReference type="EMBL" id="KAK4748445.1"/>
    </source>
</evidence>
<keyword evidence="3" id="KW-1185">Reference proteome</keyword>
<feature type="compositionally biased region" description="Polar residues" evidence="1">
    <location>
        <begin position="123"/>
        <end position="144"/>
    </location>
</feature>
<proteinExistence type="predicted"/>
<evidence type="ECO:0000313" key="3">
    <source>
        <dbReference type="Proteomes" id="UP001345219"/>
    </source>
</evidence>
<name>A0AAN7GL11_9MYRT</name>
<accession>A0AAN7GL11</accession>
<sequence>MADVDEVEEANTRRSDWEVVSLTASAYAAAMGSPEVPQIDGAGGSTYDEAETSRALFMSGHFVFPPSQHENLPIDRERDEIHEETVGKDDKSTIMDDKDQALGTIHDEFQGMQVFYEKGNRLSTQSSGYESGKEQSPYSASFSSSHDKNVSGGPGPYADHIPTEAVETGDSPESPSESYFSKALEKDCSASGPPCSSWWKKRAVSLYAQAKDANAFWSVFVAAAVMGLVILGQQWQQERWQILQQKWHLYLRDEKMSRIMGPIYRIKDVIVDGQLRGSLTRGSSSSEN</sequence>
<dbReference type="InterPro" id="IPR040304">
    <property type="entry name" value="ATG8-IP-1/2"/>
</dbReference>
<dbReference type="Proteomes" id="UP001345219">
    <property type="component" value="Chromosome 12"/>
</dbReference>
<feature type="region of interest" description="Disordered" evidence="1">
    <location>
        <begin position="123"/>
        <end position="180"/>
    </location>
</feature>
<dbReference type="AlphaFoldDB" id="A0AAN7GL11"/>
<dbReference type="PANTHER" id="PTHR34797:SF1">
    <property type="entry name" value="ATG8-INTERACTING PROTEIN 2"/>
    <property type="match status" value="1"/>
</dbReference>
<evidence type="ECO:0000256" key="1">
    <source>
        <dbReference type="SAM" id="MobiDB-lite"/>
    </source>
</evidence>
<comment type="caution">
    <text evidence="2">The sequence shown here is derived from an EMBL/GenBank/DDBJ whole genome shotgun (WGS) entry which is preliminary data.</text>
</comment>